<feature type="chain" id="PRO_5014945035" evidence="3">
    <location>
        <begin position="25"/>
        <end position="310"/>
    </location>
</feature>
<evidence type="ECO:0000313" key="4">
    <source>
        <dbReference type="EMBL" id="PND38993.1"/>
    </source>
</evidence>
<dbReference type="Pfam" id="PF00756">
    <property type="entry name" value="Esterase"/>
    <property type="match status" value="1"/>
</dbReference>
<dbReference type="EMBL" id="POSP01000003">
    <property type="protein sequence ID" value="PND38993.1"/>
    <property type="molecule type" value="Genomic_DNA"/>
</dbReference>
<dbReference type="GO" id="GO:0016788">
    <property type="term" value="F:hydrolase activity, acting on ester bonds"/>
    <property type="evidence" value="ECO:0007669"/>
    <property type="project" value="TreeGrafter"/>
</dbReference>
<dbReference type="OrthoDB" id="9784036at2"/>
<dbReference type="PANTHER" id="PTHR40841:SF2">
    <property type="entry name" value="SIDEROPHORE-DEGRADING ESTERASE (EUROFUNG)"/>
    <property type="match status" value="1"/>
</dbReference>
<dbReference type="InterPro" id="IPR029058">
    <property type="entry name" value="AB_hydrolase_fold"/>
</dbReference>
<comment type="similarity">
    <text evidence="1">Belongs to the esterase D family.</text>
</comment>
<dbReference type="AlphaFoldDB" id="A0A2N8KZX1"/>
<accession>A0A2N8KZX1</accession>
<sequence length="310" mass="34232">MWNPGPLCAGWLALALLAPGAAGATAPAERPSEPETQAAPASQPYVIAQTYRLQSQVLNETRELNIMLPEGYAEHPEQRYPVIYLLDGGQQEDFTHMAGAVQFASFPWVERLPPAILVGIANTDRKRDMTFKPAPGYALPKWLQAYSEAYKTAGGSDQFIRFLETEVQPFVAQNFRAGPDRILIGQSLAGLLATEVLLKKPALFNHYVIMSPSLWWDQGSLLKQTPQWLKLQGQGSGSGGVRKVYLAVGKEGPEMERDTRALAALIHQQRSAQQELVFEYLPRENHGSILHPAALSAFAHFFAAQKKKGR</sequence>
<organism evidence="4 5">
    <name type="scientific">Kinneretia aquatilis</name>
    <dbReference type="NCBI Taxonomy" id="2070761"/>
    <lineage>
        <taxon>Bacteria</taxon>
        <taxon>Pseudomonadati</taxon>
        <taxon>Pseudomonadota</taxon>
        <taxon>Betaproteobacteria</taxon>
        <taxon>Burkholderiales</taxon>
        <taxon>Sphaerotilaceae</taxon>
        <taxon>Roseateles</taxon>
    </lineage>
</organism>
<dbReference type="Proteomes" id="UP000235916">
    <property type="component" value="Unassembled WGS sequence"/>
</dbReference>
<dbReference type="SUPFAM" id="SSF53474">
    <property type="entry name" value="alpha/beta-Hydrolases"/>
    <property type="match status" value="1"/>
</dbReference>
<evidence type="ECO:0000256" key="1">
    <source>
        <dbReference type="ARBA" id="ARBA00005622"/>
    </source>
</evidence>
<protein>
    <submittedName>
        <fullName evidence="4">Esterase</fullName>
    </submittedName>
</protein>
<evidence type="ECO:0000313" key="5">
    <source>
        <dbReference type="Proteomes" id="UP000235916"/>
    </source>
</evidence>
<proteinExistence type="inferred from homology"/>
<keyword evidence="5" id="KW-1185">Reference proteome</keyword>
<evidence type="ECO:0000256" key="3">
    <source>
        <dbReference type="SAM" id="SignalP"/>
    </source>
</evidence>
<gene>
    <name evidence="4" type="ORF">C1O66_16645</name>
</gene>
<comment type="caution">
    <text evidence="4">The sequence shown here is derived from an EMBL/GenBank/DDBJ whole genome shotgun (WGS) entry which is preliminary data.</text>
</comment>
<keyword evidence="3" id="KW-0732">Signal</keyword>
<dbReference type="PANTHER" id="PTHR40841">
    <property type="entry name" value="SIDEROPHORE TRIACETYLFUSARININE C ESTERASE"/>
    <property type="match status" value="1"/>
</dbReference>
<feature type="signal peptide" evidence="3">
    <location>
        <begin position="1"/>
        <end position="24"/>
    </location>
</feature>
<evidence type="ECO:0000256" key="2">
    <source>
        <dbReference type="ARBA" id="ARBA00022801"/>
    </source>
</evidence>
<dbReference type="Gene3D" id="3.40.50.1820">
    <property type="entry name" value="alpha/beta hydrolase"/>
    <property type="match status" value="1"/>
</dbReference>
<name>A0A2N8KZX1_9BURK</name>
<keyword evidence="2" id="KW-0378">Hydrolase</keyword>
<reference evidence="4 5" key="1">
    <citation type="submission" date="2018-01" db="EMBL/GenBank/DDBJ databases">
        <title>Draft genome sequence of Paucibacter aquatile CR182 isolated from freshwater of the Nakdong River.</title>
        <authorList>
            <person name="Choi A."/>
            <person name="Chung E.J."/>
        </authorList>
    </citation>
    <scope>NUCLEOTIDE SEQUENCE [LARGE SCALE GENOMIC DNA]</scope>
    <source>
        <strain evidence="4 5">CR182</strain>
    </source>
</reference>
<dbReference type="InterPro" id="IPR052558">
    <property type="entry name" value="Siderophore_Hydrolase_D"/>
</dbReference>
<dbReference type="InterPro" id="IPR000801">
    <property type="entry name" value="Esterase-like"/>
</dbReference>